<evidence type="ECO:0000259" key="15">
    <source>
        <dbReference type="PROSITE" id="PS51195"/>
    </source>
</evidence>
<dbReference type="AlphaFoldDB" id="A0A5C7EJE4"/>
<dbReference type="EMBL" id="VPFL01000017">
    <property type="protein sequence ID" value="TXF11089.1"/>
    <property type="molecule type" value="Genomic_DNA"/>
</dbReference>
<evidence type="ECO:0000256" key="1">
    <source>
        <dbReference type="ARBA" id="ARBA00012552"/>
    </source>
</evidence>
<dbReference type="CDD" id="cd18787">
    <property type="entry name" value="SF2_C_DEAD"/>
    <property type="match status" value="1"/>
</dbReference>
<dbReference type="Gene3D" id="3.40.50.300">
    <property type="entry name" value="P-loop containing nucleotide triphosphate hydrolases"/>
    <property type="match status" value="2"/>
</dbReference>
<keyword evidence="6 11" id="KW-0067">ATP-binding</keyword>
<sequence length="453" mass="49836">MQFSDLGLIPELLKAVAEQGYTAPTPVQAQAIPLILAGRDVMAAAQTGTGKTAAFTLPILQLLKPLANTSTSPARHPVRALILAPTRELAAQVEESVRVYGAHIPLRHAVVYGGVDMDPQMEVLRQGVEILVATPGRLLDHVHQRTVNLSQVAILVLDEADRMLDMGFLPDIRRLLELLPPRRQNLLFSATFSEDIVRLASTFLNNPARVQVAPRNAPADLVRQVVFPVDSTLKRALLEHLLTTRGMRQVLVFTATKIGANRLARALERDGFQAVALHSDRTQAQREQALADFKAGKIRVLVATDIAGRGLDIEELPHVVNFEIPHHPEDYVHRIGRTGRAGMEGEAYSFVAPEEEKYLAAIERLLKRSIPREVLPEFAPGSRSPARAHRDPAHRERRGDSPSPPFKTPSRAPEAPRPAEPGGPSSAPLHFHRRRREQRPVPALLGGVPIKKP</sequence>
<feature type="short sequence motif" description="Q motif" evidence="10">
    <location>
        <begin position="1"/>
        <end position="29"/>
    </location>
</feature>
<feature type="region of interest" description="Disordered" evidence="12">
    <location>
        <begin position="376"/>
        <end position="453"/>
    </location>
</feature>
<dbReference type="Pfam" id="PF00271">
    <property type="entry name" value="Helicase_C"/>
    <property type="match status" value="1"/>
</dbReference>
<dbReference type="EC" id="3.6.4.13" evidence="1"/>
<gene>
    <name evidence="16" type="ORF">FR698_12230</name>
</gene>
<dbReference type="InParanoid" id="A0A5C7EJE4"/>
<organism evidence="16 17">
    <name type="scientific">Pelomicrobium methylotrophicum</name>
    <dbReference type="NCBI Taxonomy" id="2602750"/>
    <lineage>
        <taxon>Bacteria</taxon>
        <taxon>Pseudomonadati</taxon>
        <taxon>Pseudomonadota</taxon>
        <taxon>Hydrogenophilia</taxon>
        <taxon>Hydrogenophilia incertae sedis</taxon>
        <taxon>Pelomicrobium</taxon>
    </lineage>
</organism>
<dbReference type="SMART" id="SM00487">
    <property type="entry name" value="DEXDc"/>
    <property type="match status" value="1"/>
</dbReference>
<evidence type="ECO:0000313" key="16">
    <source>
        <dbReference type="EMBL" id="TXF11089.1"/>
    </source>
</evidence>
<dbReference type="InterPro" id="IPR027417">
    <property type="entry name" value="P-loop_NTPase"/>
</dbReference>
<protein>
    <recommendedName>
        <fullName evidence="9">DEAD-box ATP-dependent RNA helicase RhpA</fullName>
        <ecNumber evidence="1">3.6.4.13</ecNumber>
    </recommendedName>
</protein>
<evidence type="ECO:0000256" key="8">
    <source>
        <dbReference type="ARBA" id="ARBA00047984"/>
    </source>
</evidence>
<keyword evidence="5 11" id="KW-0347">Helicase</keyword>
<dbReference type="InterPro" id="IPR001650">
    <property type="entry name" value="Helicase_C-like"/>
</dbReference>
<dbReference type="GO" id="GO:0009266">
    <property type="term" value="P:response to temperature stimulus"/>
    <property type="evidence" value="ECO:0007669"/>
    <property type="project" value="UniProtKB-ARBA"/>
</dbReference>
<dbReference type="FunFam" id="3.40.50.300:FF:000108">
    <property type="entry name" value="ATP-dependent RNA helicase RhlE"/>
    <property type="match status" value="1"/>
</dbReference>
<feature type="domain" description="Helicase ATP-binding" evidence="13">
    <location>
        <begin position="32"/>
        <end position="210"/>
    </location>
</feature>
<evidence type="ECO:0000256" key="5">
    <source>
        <dbReference type="ARBA" id="ARBA00022806"/>
    </source>
</evidence>
<dbReference type="PANTHER" id="PTHR47959">
    <property type="entry name" value="ATP-DEPENDENT RNA HELICASE RHLE-RELATED"/>
    <property type="match status" value="1"/>
</dbReference>
<dbReference type="GO" id="GO:0003724">
    <property type="term" value="F:RNA helicase activity"/>
    <property type="evidence" value="ECO:0007669"/>
    <property type="project" value="UniProtKB-EC"/>
</dbReference>
<dbReference type="PROSITE" id="PS51194">
    <property type="entry name" value="HELICASE_CTER"/>
    <property type="match status" value="1"/>
</dbReference>
<comment type="caution">
    <text evidence="16">The sequence shown here is derived from an EMBL/GenBank/DDBJ whole genome shotgun (WGS) entry which is preliminary data.</text>
</comment>
<dbReference type="PANTHER" id="PTHR47959:SF13">
    <property type="entry name" value="ATP-DEPENDENT RNA HELICASE RHLE"/>
    <property type="match status" value="1"/>
</dbReference>
<accession>A0A5C7EJE4</accession>
<evidence type="ECO:0000256" key="2">
    <source>
        <dbReference type="ARBA" id="ARBA00022490"/>
    </source>
</evidence>
<evidence type="ECO:0000256" key="12">
    <source>
        <dbReference type="SAM" id="MobiDB-lite"/>
    </source>
</evidence>
<dbReference type="GO" id="GO:0016787">
    <property type="term" value="F:hydrolase activity"/>
    <property type="evidence" value="ECO:0007669"/>
    <property type="project" value="UniProtKB-KW"/>
</dbReference>
<dbReference type="Pfam" id="PF00270">
    <property type="entry name" value="DEAD"/>
    <property type="match status" value="1"/>
</dbReference>
<dbReference type="InterPro" id="IPR014014">
    <property type="entry name" value="RNA_helicase_DEAD_Q_motif"/>
</dbReference>
<dbReference type="InterPro" id="IPR014001">
    <property type="entry name" value="Helicase_ATP-bd"/>
</dbReference>
<keyword evidence="17" id="KW-1185">Reference proteome</keyword>
<keyword evidence="3 11" id="KW-0547">Nucleotide-binding</keyword>
<dbReference type="InterPro" id="IPR044742">
    <property type="entry name" value="DEAD/DEAH_RhlB"/>
</dbReference>
<dbReference type="RefSeq" id="WP_147800481.1">
    <property type="nucleotide sequence ID" value="NZ_VPFL01000017.1"/>
</dbReference>
<feature type="compositionally biased region" description="Basic and acidic residues" evidence="12">
    <location>
        <begin position="388"/>
        <end position="400"/>
    </location>
</feature>
<dbReference type="PROSITE" id="PS51195">
    <property type="entry name" value="Q_MOTIF"/>
    <property type="match status" value="1"/>
</dbReference>
<evidence type="ECO:0000256" key="6">
    <source>
        <dbReference type="ARBA" id="ARBA00022840"/>
    </source>
</evidence>
<feature type="domain" description="DEAD-box RNA helicase Q" evidence="15">
    <location>
        <begin position="1"/>
        <end position="29"/>
    </location>
</feature>
<dbReference type="CDD" id="cd00268">
    <property type="entry name" value="DEADc"/>
    <property type="match status" value="1"/>
</dbReference>
<dbReference type="PROSITE" id="PS51192">
    <property type="entry name" value="HELICASE_ATP_BIND_1"/>
    <property type="match status" value="1"/>
</dbReference>
<reference evidence="16 17" key="1">
    <citation type="submission" date="2019-08" db="EMBL/GenBank/DDBJ databases">
        <title>Pelomicrobium methylotrophicum gen. nov., sp. nov. a moderately thermophilic, facultatively anaerobic, lithoautotrophic and methylotrophic bacterium isolated from a terrestrial mud volcano.</title>
        <authorList>
            <person name="Slobodkina G.B."/>
            <person name="Merkel A.Y."/>
            <person name="Slobodkin A.I."/>
        </authorList>
    </citation>
    <scope>NUCLEOTIDE SEQUENCE [LARGE SCALE GENOMIC DNA]</scope>
    <source>
        <strain evidence="16 17">SM250</strain>
    </source>
</reference>
<name>A0A5C7EJE4_9PROT</name>
<dbReference type="PROSITE" id="PS00039">
    <property type="entry name" value="DEAD_ATP_HELICASE"/>
    <property type="match status" value="1"/>
</dbReference>
<evidence type="ECO:0000256" key="7">
    <source>
        <dbReference type="ARBA" id="ARBA00038437"/>
    </source>
</evidence>
<proteinExistence type="inferred from homology"/>
<dbReference type="InterPro" id="IPR050079">
    <property type="entry name" value="DEAD_box_RNA_helicase"/>
</dbReference>
<evidence type="ECO:0000256" key="11">
    <source>
        <dbReference type="RuleBase" id="RU000492"/>
    </source>
</evidence>
<evidence type="ECO:0000259" key="13">
    <source>
        <dbReference type="PROSITE" id="PS51192"/>
    </source>
</evidence>
<comment type="similarity">
    <text evidence="7 11">Belongs to the DEAD box helicase family.</text>
</comment>
<evidence type="ECO:0000256" key="10">
    <source>
        <dbReference type="PROSITE-ProRule" id="PRU00552"/>
    </source>
</evidence>
<evidence type="ECO:0000259" key="14">
    <source>
        <dbReference type="PROSITE" id="PS51194"/>
    </source>
</evidence>
<keyword evidence="2" id="KW-0963">Cytoplasm</keyword>
<evidence type="ECO:0000313" key="17">
    <source>
        <dbReference type="Proteomes" id="UP000321201"/>
    </source>
</evidence>
<comment type="catalytic activity">
    <reaction evidence="8">
        <text>ATP + H2O = ADP + phosphate + H(+)</text>
        <dbReference type="Rhea" id="RHEA:13065"/>
        <dbReference type="ChEBI" id="CHEBI:15377"/>
        <dbReference type="ChEBI" id="CHEBI:15378"/>
        <dbReference type="ChEBI" id="CHEBI:30616"/>
        <dbReference type="ChEBI" id="CHEBI:43474"/>
        <dbReference type="ChEBI" id="CHEBI:456216"/>
        <dbReference type="EC" id="3.6.4.13"/>
    </reaction>
</comment>
<dbReference type="GO" id="GO:0042255">
    <property type="term" value="P:ribosome assembly"/>
    <property type="evidence" value="ECO:0007669"/>
    <property type="project" value="UniProtKB-ARBA"/>
</dbReference>
<dbReference type="GO" id="GO:0005829">
    <property type="term" value="C:cytosol"/>
    <property type="evidence" value="ECO:0007669"/>
    <property type="project" value="TreeGrafter"/>
</dbReference>
<dbReference type="GO" id="GO:0003676">
    <property type="term" value="F:nucleic acid binding"/>
    <property type="evidence" value="ECO:0007669"/>
    <property type="project" value="InterPro"/>
</dbReference>
<evidence type="ECO:0000256" key="3">
    <source>
        <dbReference type="ARBA" id="ARBA00022741"/>
    </source>
</evidence>
<dbReference type="SMART" id="SM00490">
    <property type="entry name" value="HELICc"/>
    <property type="match status" value="1"/>
</dbReference>
<dbReference type="OrthoDB" id="5291130at2"/>
<evidence type="ECO:0000256" key="9">
    <source>
        <dbReference type="ARBA" id="ARBA00074363"/>
    </source>
</evidence>
<keyword evidence="4 11" id="KW-0378">Hydrolase</keyword>
<dbReference type="InterPro" id="IPR000629">
    <property type="entry name" value="RNA-helicase_DEAD-box_CS"/>
</dbReference>
<dbReference type="SUPFAM" id="SSF52540">
    <property type="entry name" value="P-loop containing nucleoside triphosphate hydrolases"/>
    <property type="match status" value="1"/>
</dbReference>
<dbReference type="GO" id="GO:0005524">
    <property type="term" value="F:ATP binding"/>
    <property type="evidence" value="ECO:0007669"/>
    <property type="project" value="UniProtKB-KW"/>
</dbReference>
<dbReference type="Proteomes" id="UP000321201">
    <property type="component" value="Unassembled WGS sequence"/>
</dbReference>
<dbReference type="InterPro" id="IPR011545">
    <property type="entry name" value="DEAD/DEAH_box_helicase_dom"/>
</dbReference>
<feature type="domain" description="Helicase C-terminal" evidence="14">
    <location>
        <begin position="236"/>
        <end position="382"/>
    </location>
</feature>
<evidence type="ECO:0000256" key="4">
    <source>
        <dbReference type="ARBA" id="ARBA00022801"/>
    </source>
</evidence>